<dbReference type="FunFam" id="2.60.40.10:FF:000552">
    <property type="entry name" value="Related to glucoamylase"/>
    <property type="match status" value="1"/>
</dbReference>
<gene>
    <name evidence="3" type="ORF">SAY86_029825</name>
</gene>
<dbReference type="GO" id="GO:2001070">
    <property type="term" value="F:starch binding"/>
    <property type="evidence" value="ECO:0007669"/>
    <property type="project" value="InterPro"/>
</dbReference>
<protein>
    <recommendedName>
        <fullName evidence="2">CBM20 domain-containing protein</fullName>
    </recommendedName>
</protein>
<proteinExistence type="predicted"/>
<dbReference type="Gene3D" id="2.60.40.10">
    <property type="entry name" value="Immunoglobulins"/>
    <property type="match status" value="1"/>
</dbReference>
<evidence type="ECO:0000259" key="2">
    <source>
        <dbReference type="PROSITE" id="PS51166"/>
    </source>
</evidence>
<accession>A0AAN7M2T2</accession>
<reference evidence="3 4" key="1">
    <citation type="journal article" date="2023" name="Hortic Res">
        <title>Pangenome of water caltrop reveals structural variations and asymmetric subgenome divergence after allopolyploidization.</title>
        <authorList>
            <person name="Zhang X."/>
            <person name="Chen Y."/>
            <person name="Wang L."/>
            <person name="Yuan Y."/>
            <person name="Fang M."/>
            <person name="Shi L."/>
            <person name="Lu R."/>
            <person name="Comes H.P."/>
            <person name="Ma Y."/>
            <person name="Chen Y."/>
            <person name="Huang G."/>
            <person name="Zhou Y."/>
            <person name="Zheng Z."/>
            <person name="Qiu Y."/>
        </authorList>
    </citation>
    <scope>NUCLEOTIDE SEQUENCE [LARGE SCALE GENOMIC DNA]</scope>
    <source>
        <strain evidence="3">F231</strain>
    </source>
</reference>
<dbReference type="InterPro" id="IPR013784">
    <property type="entry name" value="Carb-bd-like_fold"/>
</dbReference>
<dbReference type="SUPFAM" id="SSF49452">
    <property type="entry name" value="Starch-binding domain-like"/>
    <property type="match status" value="1"/>
</dbReference>
<dbReference type="PANTHER" id="PTHR15048:SF0">
    <property type="entry name" value="STARCH-BINDING DOMAIN-CONTAINING PROTEIN 1"/>
    <property type="match status" value="1"/>
</dbReference>
<sequence length="430" mass="47057">MDAITSYSYCSSKFCSDKRRGALSRGGSRVAAVPAKELLFSKTRKTFNFRILRLAAEKPGPLCPVAASLSSNSGAGPEAGEKGTEEAHLSKTVHVRFQLKKECQFGEQFLLVGNDPILGSWDPSSAIPMNWSAGNLWTLDLNIQVGRQIRFKFVLMGSAGIIQWQPDPDRVLETWETDKTITVCEDWEDAALQRIAEELQSDSSGEPTEMSEETHMVADNLSIPMEKAIHESENGSALSNRGATPAEVSLEELPNESSVADMKPSLQNRSMSIVAENITQTGDEIPTDTIDSNQAKETVLSEGDLVTFSEGPVLVPGLMPLSAVPEIEATQLKSETTTAADNVTGLEATDPDAPEAEGKQGTVMELFHQEKQHNEKQNRVPPQSTRGQDRRAEEEEGKVDLELADNVLRNDFQWGRKTLQIFLANLGLSQ</sequence>
<dbReference type="AlphaFoldDB" id="A0AAN7M2T2"/>
<evidence type="ECO:0000313" key="4">
    <source>
        <dbReference type="Proteomes" id="UP001346149"/>
    </source>
</evidence>
<keyword evidence="4" id="KW-1185">Reference proteome</keyword>
<dbReference type="PROSITE" id="PS51166">
    <property type="entry name" value="CBM20"/>
    <property type="match status" value="1"/>
</dbReference>
<feature type="compositionally biased region" description="Basic and acidic residues" evidence="1">
    <location>
        <begin position="387"/>
        <end position="398"/>
    </location>
</feature>
<dbReference type="GO" id="GO:0016020">
    <property type="term" value="C:membrane"/>
    <property type="evidence" value="ECO:0007669"/>
    <property type="project" value="TreeGrafter"/>
</dbReference>
<dbReference type="SMART" id="SM01065">
    <property type="entry name" value="CBM_2"/>
    <property type="match status" value="1"/>
</dbReference>
<feature type="domain" description="CBM20" evidence="2">
    <location>
        <begin position="87"/>
        <end position="189"/>
    </location>
</feature>
<dbReference type="CDD" id="cd05467">
    <property type="entry name" value="CBM20"/>
    <property type="match status" value="1"/>
</dbReference>
<feature type="region of interest" description="Disordered" evidence="1">
    <location>
        <begin position="370"/>
        <end position="398"/>
    </location>
</feature>
<dbReference type="InterPro" id="IPR013783">
    <property type="entry name" value="Ig-like_fold"/>
</dbReference>
<feature type="region of interest" description="Disordered" evidence="1">
    <location>
        <begin position="333"/>
        <end position="358"/>
    </location>
</feature>
<dbReference type="Proteomes" id="UP001346149">
    <property type="component" value="Unassembled WGS sequence"/>
</dbReference>
<evidence type="ECO:0000256" key="1">
    <source>
        <dbReference type="SAM" id="MobiDB-lite"/>
    </source>
</evidence>
<organism evidence="3 4">
    <name type="scientific">Trapa natans</name>
    <name type="common">Water chestnut</name>
    <dbReference type="NCBI Taxonomy" id="22666"/>
    <lineage>
        <taxon>Eukaryota</taxon>
        <taxon>Viridiplantae</taxon>
        <taxon>Streptophyta</taxon>
        <taxon>Embryophyta</taxon>
        <taxon>Tracheophyta</taxon>
        <taxon>Spermatophyta</taxon>
        <taxon>Magnoliopsida</taxon>
        <taxon>eudicotyledons</taxon>
        <taxon>Gunneridae</taxon>
        <taxon>Pentapetalae</taxon>
        <taxon>rosids</taxon>
        <taxon>malvids</taxon>
        <taxon>Myrtales</taxon>
        <taxon>Lythraceae</taxon>
        <taxon>Trapa</taxon>
    </lineage>
</organism>
<name>A0AAN7M2T2_TRANT</name>
<dbReference type="Pfam" id="PF00686">
    <property type="entry name" value="CBM_20"/>
    <property type="match status" value="1"/>
</dbReference>
<dbReference type="EMBL" id="JAXQNO010000005">
    <property type="protein sequence ID" value="KAK4797499.1"/>
    <property type="molecule type" value="Genomic_DNA"/>
</dbReference>
<comment type="caution">
    <text evidence="3">The sequence shown here is derived from an EMBL/GenBank/DDBJ whole genome shotgun (WGS) entry which is preliminary data.</text>
</comment>
<evidence type="ECO:0000313" key="3">
    <source>
        <dbReference type="EMBL" id="KAK4797499.1"/>
    </source>
</evidence>
<dbReference type="PANTHER" id="PTHR15048">
    <property type="entry name" value="STARCH-BINDING DOMAIN-CONTAINING PROTEIN 1"/>
    <property type="match status" value="1"/>
</dbReference>
<dbReference type="InterPro" id="IPR002044">
    <property type="entry name" value="CBM20"/>
</dbReference>